<feature type="compositionally biased region" description="Low complexity" evidence="2">
    <location>
        <begin position="96"/>
        <end position="108"/>
    </location>
</feature>
<feature type="compositionally biased region" description="Polar residues" evidence="2">
    <location>
        <begin position="1"/>
        <end position="10"/>
    </location>
</feature>
<feature type="compositionally biased region" description="Basic and acidic residues" evidence="2">
    <location>
        <begin position="68"/>
        <end position="95"/>
    </location>
</feature>
<feature type="non-terminal residue" evidence="3">
    <location>
        <position position="1"/>
    </location>
</feature>
<protein>
    <recommendedName>
        <fullName evidence="5">ANK_REP_REGION domain-containing protein</fullName>
    </recommendedName>
</protein>
<proteinExistence type="predicted"/>
<gene>
    <name evidence="3" type="ORF">PFISCL1PPCAC_2259</name>
</gene>
<dbReference type="InterPro" id="IPR036770">
    <property type="entry name" value="Ankyrin_rpt-contain_sf"/>
</dbReference>
<evidence type="ECO:0000313" key="3">
    <source>
        <dbReference type="EMBL" id="GMT10962.1"/>
    </source>
</evidence>
<sequence>GNWTVATMTNGAAKKKNKKTEEMKKKEEEKEKMQRELDEKRARIAANVEKAKRQQNEMMEQGSSTSKMETEEMRKKKAEEKDGDKKRVGDKRRDSLGGSVSTSSNSSGTDCDEALSEAARLVSAITPPPNGSAAESFADTSLKRINIADTLSSIHQVAQSVVEAGTAEALNVASEFLPYTMTSHRPHKAGARNLAVASGKKSVETAAEGSGVCSSPTPRKVPTPILAAEGGRTAPSPSEGDIASFRSIADECPAEIPGATLNYTIAYSNLQMEKEEKEKEKEVVEEARQETTNRGLEQFRLQDDRQKQHLRPGGRIQNFSKIPEDYRAQTFPWLNELMQNNFVNTMADPLLPEHVFGNFDRRSEFGHHNYELTNSDSVKNNPTAYLAERVDQSNGAEAVDLIKEYEQRLRSEMTEKSGWVEGERAVLKNIYDDIPKLLKKQRAPWIRDLLQLVFEGKAKKVWNRMRIIVNLLRKQREYALLSYGELMTHIATVLLEGGTNHEIGYSYVHVLAAQGKNQKSCGEEKHGRCGTLLLVLAPLSPESLQRALSLKCTAWASRKPLHFATSTGQPCQLDVLQTFFANGTESDDLCMTPIVHAVIRDQLLMVRQLAWYGVDALAVDEKSGWTTTEWKNGGKKSQLGRSSVDFIAKRNDAFERVIAQWMTEITSHFAVKKGISDVHTLSCYPSSDQQVESIPINNSLMTIPHWIGHVNKTIHLKLRSNITMEDRANMFLLLLPFSYRRDDISSSSSSPSIIRHTLFHEDNDRAKPVNFMKSHPFLNVRDPSSTRLPVQKPLVPMLHNHNNGVFWAYKIPSDVFSNEVMSVSLSMDLSPVKLHLRPHLRLLAQAVVCSN</sequence>
<feature type="coiled-coil region" evidence="1">
    <location>
        <begin position="267"/>
        <end position="294"/>
    </location>
</feature>
<keyword evidence="1" id="KW-0175">Coiled coil</keyword>
<feature type="compositionally biased region" description="Basic and acidic residues" evidence="2">
    <location>
        <begin position="19"/>
        <end position="42"/>
    </location>
</feature>
<evidence type="ECO:0008006" key="5">
    <source>
        <dbReference type="Google" id="ProtNLM"/>
    </source>
</evidence>
<keyword evidence="4" id="KW-1185">Reference proteome</keyword>
<comment type="caution">
    <text evidence="3">The sequence shown here is derived from an EMBL/GenBank/DDBJ whole genome shotgun (WGS) entry which is preliminary data.</text>
</comment>
<accession>A0AAV5UXF5</accession>
<dbReference type="SUPFAM" id="SSF48403">
    <property type="entry name" value="Ankyrin repeat"/>
    <property type="match status" value="1"/>
</dbReference>
<organism evidence="3 4">
    <name type="scientific">Pristionchus fissidentatus</name>
    <dbReference type="NCBI Taxonomy" id="1538716"/>
    <lineage>
        <taxon>Eukaryota</taxon>
        <taxon>Metazoa</taxon>
        <taxon>Ecdysozoa</taxon>
        <taxon>Nematoda</taxon>
        <taxon>Chromadorea</taxon>
        <taxon>Rhabditida</taxon>
        <taxon>Rhabditina</taxon>
        <taxon>Diplogasteromorpha</taxon>
        <taxon>Diplogasteroidea</taxon>
        <taxon>Neodiplogasteridae</taxon>
        <taxon>Pristionchus</taxon>
    </lineage>
</organism>
<evidence type="ECO:0000256" key="2">
    <source>
        <dbReference type="SAM" id="MobiDB-lite"/>
    </source>
</evidence>
<evidence type="ECO:0000313" key="4">
    <source>
        <dbReference type="Proteomes" id="UP001432322"/>
    </source>
</evidence>
<evidence type="ECO:0000256" key="1">
    <source>
        <dbReference type="SAM" id="Coils"/>
    </source>
</evidence>
<dbReference type="EMBL" id="BTSY01000001">
    <property type="protein sequence ID" value="GMT10962.1"/>
    <property type="molecule type" value="Genomic_DNA"/>
</dbReference>
<reference evidence="3" key="1">
    <citation type="submission" date="2023-10" db="EMBL/GenBank/DDBJ databases">
        <title>Genome assembly of Pristionchus species.</title>
        <authorList>
            <person name="Yoshida K."/>
            <person name="Sommer R.J."/>
        </authorList>
    </citation>
    <scope>NUCLEOTIDE SEQUENCE</scope>
    <source>
        <strain evidence="3">RS5133</strain>
    </source>
</reference>
<feature type="region of interest" description="Disordered" evidence="2">
    <location>
        <begin position="1"/>
        <end position="114"/>
    </location>
</feature>
<feature type="compositionally biased region" description="Polar residues" evidence="2">
    <location>
        <begin position="56"/>
        <end position="67"/>
    </location>
</feature>
<dbReference type="AlphaFoldDB" id="A0AAV5UXF5"/>
<dbReference type="Proteomes" id="UP001432322">
    <property type="component" value="Unassembled WGS sequence"/>
</dbReference>
<name>A0AAV5UXF5_9BILA</name>